<evidence type="ECO:0000313" key="3">
    <source>
        <dbReference type="Proteomes" id="UP000270046"/>
    </source>
</evidence>
<dbReference type="Gene3D" id="3.40.630.30">
    <property type="match status" value="1"/>
</dbReference>
<evidence type="ECO:0000259" key="1">
    <source>
        <dbReference type="Pfam" id="PF13302"/>
    </source>
</evidence>
<proteinExistence type="predicted"/>
<gene>
    <name evidence="2" type="ORF">HYN43_002810</name>
</gene>
<name>A0A494VK43_9SPHI</name>
<organism evidence="2 3">
    <name type="scientific">Mucilaginibacter celer</name>
    <dbReference type="NCBI Taxonomy" id="2305508"/>
    <lineage>
        <taxon>Bacteria</taxon>
        <taxon>Pseudomonadati</taxon>
        <taxon>Bacteroidota</taxon>
        <taxon>Sphingobacteriia</taxon>
        <taxon>Sphingobacteriales</taxon>
        <taxon>Sphingobacteriaceae</taxon>
        <taxon>Mucilaginibacter</taxon>
    </lineage>
</organism>
<feature type="domain" description="N-acetyltransferase" evidence="1">
    <location>
        <begin position="26"/>
        <end position="164"/>
    </location>
</feature>
<protein>
    <submittedName>
        <fullName evidence="2">GNAT family N-acetyltransferase</fullName>
    </submittedName>
</protein>
<dbReference type="RefSeq" id="WP_119408008.1">
    <property type="nucleotide sequence ID" value="NZ_CP032869.1"/>
</dbReference>
<accession>A0A494VK43</accession>
<keyword evidence="3" id="KW-1185">Reference proteome</keyword>
<dbReference type="InterPro" id="IPR016181">
    <property type="entry name" value="Acyl_CoA_acyltransferase"/>
</dbReference>
<dbReference type="KEGG" id="muh:HYN43_002810"/>
<dbReference type="GO" id="GO:0016747">
    <property type="term" value="F:acyltransferase activity, transferring groups other than amino-acyl groups"/>
    <property type="evidence" value="ECO:0007669"/>
    <property type="project" value="InterPro"/>
</dbReference>
<dbReference type="InterPro" id="IPR000182">
    <property type="entry name" value="GNAT_dom"/>
</dbReference>
<sequence length="192" mass="22018">MMIEPICLEHEHWQVHPFGPRELNRHDALAREIYQLLSDQQTLRFLPGKRLRSVADAEDWLKMSILNFHCGKSYTHLITEKNSGLLTGVIDIIPPATSRKHYVLEQYPYFIEFYLRREAAGQNLMSSLLPLALKALAQQDIGQLAAVINRRNHAARKVLENSGFIYRAPFDALQDLYLAETGHDLADIRRAG</sequence>
<reference evidence="2 3" key="1">
    <citation type="submission" date="2018-10" db="EMBL/GenBank/DDBJ databases">
        <title>Genome sequencing of Mucilaginibacter sp. HYN0043.</title>
        <authorList>
            <person name="Kim M."/>
            <person name="Yi H."/>
        </authorList>
    </citation>
    <scope>NUCLEOTIDE SEQUENCE [LARGE SCALE GENOMIC DNA]</scope>
    <source>
        <strain evidence="2 3">HYN0043</strain>
    </source>
</reference>
<dbReference type="Proteomes" id="UP000270046">
    <property type="component" value="Chromosome"/>
</dbReference>
<dbReference type="SUPFAM" id="SSF55729">
    <property type="entry name" value="Acyl-CoA N-acyltransferases (Nat)"/>
    <property type="match status" value="1"/>
</dbReference>
<dbReference type="OrthoDB" id="795294at2"/>
<keyword evidence="2" id="KW-0808">Transferase</keyword>
<evidence type="ECO:0000313" key="2">
    <source>
        <dbReference type="EMBL" id="AYL94289.1"/>
    </source>
</evidence>
<dbReference type="EMBL" id="CP032869">
    <property type="protein sequence ID" value="AYL94289.1"/>
    <property type="molecule type" value="Genomic_DNA"/>
</dbReference>
<dbReference type="AlphaFoldDB" id="A0A494VK43"/>
<dbReference type="Pfam" id="PF13302">
    <property type="entry name" value="Acetyltransf_3"/>
    <property type="match status" value="1"/>
</dbReference>